<protein>
    <recommendedName>
        <fullName evidence="4">PH domain-containing protein</fullName>
    </recommendedName>
</protein>
<reference evidence="2 3" key="1">
    <citation type="journal article" date="2011" name="J. Microbiol.">
        <title>Bacillus kyonggiensis sp. nov., isolated from soil of a lettuce field.</title>
        <authorList>
            <person name="Dong K."/>
            <person name="Lee S."/>
        </authorList>
    </citation>
    <scope>NUCLEOTIDE SEQUENCE [LARGE SCALE GENOMIC DNA]</scope>
    <source>
        <strain evidence="2 3">NB22</strain>
    </source>
</reference>
<sequence length="144" mass="16767">MTYHAKTQQGIIVFLFAMVALTSSINVYGYEKGNLFLRIALPIFLLVAVFIKYKLTINEDYLIYQIFIFKIPIYQKEFEPNQINQIKFIRIGWAKKGAIIKPKKGFNTRVLRFEPDDVYTDLIGFANKNSIAVSKTKDYLILEK</sequence>
<feature type="transmembrane region" description="Helical" evidence="1">
    <location>
        <begin position="35"/>
        <end position="53"/>
    </location>
</feature>
<dbReference type="OrthoDB" id="2427324at2"/>
<organism evidence="2 3">
    <name type="scientific">Robertmurraya kyonggiensis</name>
    <dbReference type="NCBI Taxonomy" id="1037680"/>
    <lineage>
        <taxon>Bacteria</taxon>
        <taxon>Bacillati</taxon>
        <taxon>Bacillota</taxon>
        <taxon>Bacilli</taxon>
        <taxon>Bacillales</taxon>
        <taxon>Bacillaceae</taxon>
        <taxon>Robertmurraya</taxon>
    </lineage>
</organism>
<evidence type="ECO:0008006" key="4">
    <source>
        <dbReference type="Google" id="ProtNLM"/>
    </source>
</evidence>
<dbReference type="Proteomes" id="UP000307756">
    <property type="component" value="Unassembled WGS sequence"/>
</dbReference>
<dbReference type="AlphaFoldDB" id="A0A4U1DBQ8"/>
<keyword evidence="1" id="KW-0472">Membrane</keyword>
<gene>
    <name evidence="2" type="ORF">FA727_11035</name>
</gene>
<name>A0A4U1DBQ8_9BACI</name>
<feature type="transmembrane region" description="Helical" evidence="1">
    <location>
        <begin position="12"/>
        <end position="29"/>
    </location>
</feature>
<dbReference type="RefSeq" id="WP_136830932.1">
    <property type="nucleotide sequence ID" value="NZ_SWBM01000001.1"/>
</dbReference>
<dbReference type="EMBL" id="SWBM01000001">
    <property type="protein sequence ID" value="TKC20041.1"/>
    <property type="molecule type" value="Genomic_DNA"/>
</dbReference>
<comment type="caution">
    <text evidence="2">The sequence shown here is derived from an EMBL/GenBank/DDBJ whole genome shotgun (WGS) entry which is preliminary data.</text>
</comment>
<evidence type="ECO:0000313" key="3">
    <source>
        <dbReference type="Proteomes" id="UP000307756"/>
    </source>
</evidence>
<evidence type="ECO:0000256" key="1">
    <source>
        <dbReference type="SAM" id="Phobius"/>
    </source>
</evidence>
<keyword evidence="3" id="KW-1185">Reference proteome</keyword>
<accession>A0A4U1DBQ8</accession>
<evidence type="ECO:0000313" key="2">
    <source>
        <dbReference type="EMBL" id="TKC20041.1"/>
    </source>
</evidence>
<keyword evidence="1" id="KW-0812">Transmembrane</keyword>
<proteinExistence type="predicted"/>
<keyword evidence="1" id="KW-1133">Transmembrane helix</keyword>